<dbReference type="EMBL" id="CP008743">
    <property type="protein sequence ID" value="ARN85355.1"/>
    <property type="molecule type" value="Genomic_DNA"/>
</dbReference>
<dbReference type="AlphaFoldDB" id="A0A1W6N641"/>
<dbReference type="RefSeq" id="WP_085784913.1">
    <property type="nucleotide sequence ID" value="NZ_CP008743.1"/>
</dbReference>
<dbReference type="OrthoDB" id="8016903at2"/>
<keyword evidence="3" id="KW-0472">Membrane</keyword>
<dbReference type="SUPFAM" id="SSF56925">
    <property type="entry name" value="OMPA-like"/>
    <property type="match status" value="1"/>
</dbReference>
<dbReference type="Gene3D" id="2.40.160.20">
    <property type="match status" value="1"/>
</dbReference>
<dbReference type="Proteomes" id="UP000237351">
    <property type="component" value="Chromosome"/>
</dbReference>
<comment type="subcellular location">
    <subcellularLocation>
        <location evidence="1">Membrane</location>
    </subcellularLocation>
</comment>
<name>A0A1W6N641_9PROT</name>
<evidence type="ECO:0000256" key="1">
    <source>
        <dbReference type="ARBA" id="ARBA00004370"/>
    </source>
</evidence>
<dbReference type="KEGG" id="naf:GQ61_08715"/>
<dbReference type="Pfam" id="PF13505">
    <property type="entry name" value="OMP_b-brl"/>
    <property type="match status" value="1"/>
</dbReference>
<dbReference type="InterPro" id="IPR051692">
    <property type="entry name" value="OMP-like"/>
</dbReference>
<accession>A0A1W6N641</accession>
<protein>
    <recommendedName>
        <fullName evidence="6">Outer membrane protein beta-barrel domain-containing protein</fullName>
    </recommendedName>
</protein>
<sequence>MKKTMKKTLALGLMTSALLMSPSQDANAFVKGFYVGANGGVGYLKTRVNADYGANLTRRFDHAGIGATGGLHLGYGWMFAQSWYTGLEGSGALSSIKGDEDSVIDLANNTFEKTSSQERYNFALALKLGKVVADHCMVYLRLGARFANFRFTQQQYVLGGAVDSQTTLNKTKVGFEPGLGFAVKIADRWTFHGEYTHAWFSKQSFAKNNFNAAAADNYSMQPQVGRFLVGFTFHLGR</sequence>
<evidence type="ECO:0000256" key="2">
    <source>
        <dbReference type="ARBA" id="ARBA00022729"/>
    </source>
</evidence>
<evidence type="ECO:0000256" key="4">
    <source>
        <dbReference type="ARBA" id="ARBA00038306"/>
    </source>
</evidence>
<proteinExistence type="inferred from homology"/>
<gene>
    <name evidence="7" type="ORF">GQ61_08715</name>
</gene>
<feature type="chain" id="PRO_5010889855" description="Outer membrane protein beta-barrel domain-containing protein" evidence="5">
    <location>
        <begin position="29"/>
        <end position="237"/>
    </location>
</feature>
<evidence type="ECO:0000256" key="3">
    <source>
        <dbReference type="ARBA" id="ARBA00023136"/>
    </source>
</evidence>
<dbReference type="InterPro" id="IPR011250">
    <property type="entry name" value="OMP/PagP_B-barrel"/>
</dbReference>
<dbReference type="PANTHER" id="PTHR34001:SF3">
    <property type="entry name" value="BLL7405 PROTEIN"/>
    <property type="match status" value="1"/>
</dbReference>
<keyword evidence="8" id="KW-1185">Reference proteome</keyword>
<feature type="domain" description="Outer membrane protein beta-barrel" evidence="6">
    <location>
        <begin position="16"/>
        <end position="212"/>
    </location>
</feature>
<evidence type="ECO:0000259" key="6">
    <source>
        <dbReference type="Pfam" id="PF13505"/>
    </source>
</evidence>
<evidence type="ECO:0000313" key="8">
    <source>
        <dbReference type="Proteomes" id="UP000237351"/>
    </source>
</evidence>
<dbReference type="STRING" id="1414854.GQ61_08715"/>
<organism evidence="7 8">
    <name type="scientific">Candidatus Nucleicultrix amoebiphila FS5</name>
    <dbReference type="NCBI Taxonomy" id="1414854"/>
    <lineage>
        <taxon>Bacteria</taxon>
        <taxon>Pseudomonadati</taxon>
        <taxon>Pseudomonadota</taxon>
        <taxon>Alphaproteobacteria</taxon>
        <taxon>Holosporales</taxon>
        <taxon>Candidatus Nucleicultricaceae</taxon>
        <taxon>Candidatus Nucleicultrix</taxon>
    </lineage>
</organism>
<comment type="similarity">
    <text evidence="4">Belongs to the Omp25/RopB family.</text>
</comment>
<reference evidence="7 8" key="1">
    <citation type="submission" date="2014-06" db="EMBL/GenBank/DDBJ databases">
        <title>The genome of the endonuclear symbiont Nucleicultrix amoebiphila.</title>
        <authorList>
            <person name="Schulz F."/>
            <person name="Horn M."/>
        </authorList>
    </citation>
    <scope>NUCLEOTIDE SEQUENCE [LARGE SCALE GENOMIC DNA]</scope>
    <source>
        <strain evidence="7 8">FS5</strain>
    </source>
</reference>
<dbReference type="GO" id="GO:0016020">
    <property type="term" value="C:membrane"/>
    <property type="evidence" value="ECO:0007669"/>
    <property type="project" value="UniProtKB-SubCell"/>
</dbReference>
<evidence type="ECO:0000256" key="5">
    <source>
        <dbReference type="SAM" id="SignalP"/>
    </source>
</evidence>
<feature type="signal peptide" evidence="5">
    <location>
        <begin position="1"/>
        <end position="28"/>
    </location>
</feature>
<keyword evidence="2 5" id="KW-0732">Signal</keyword>
<dbReference type="InterPro" id="IPR027385">
    <property type="entry name" value="Beta-barrel_OMP"/>
</dbReference>
<dbReference type="PANTHER" id="PTHR34001">
    <property type="entry name" value="BLL7405 PROTEIN"/>
    <property type="match status" value="1"/>
</dbReference>
<evidence type="ECO:0000313" key="7">
    <source>
        <dbReference type="EMBL" id="ARN85355.1"/>
    </source>
</evidence>